<organism evidence="3">
    <name type="scientific">marine sediment metagenome</name>
    <dbReference type="NCBI Taxonomy" id="412755"/>
    <lineage>
        <taxon>unclassified sequences</taxon>
        <taxon>metagenomes</taxon>
        <taxon>ecological metagenomes</taxon>
    </lineage>
</organism>
<name>A0A0F9EG96_9ZZZZ</name>
<feature type="region of interest" description="Disordered" evidence="1">
    <location>
        <begin position="1"/>
        <end position="22"/>
    </location>
</feature>
<dbReference type="AlphaFoldDB" id="A0A0F9EG96"/>
<feature type="domain" description="DNA ligase D 3'-phosphoesterase" evidence="2">
    <location>
        <begin position="36"/>
        <end position="149"/>
    </location>
</feature>
<evidence type="ECO:0000259" key="2">
    <source>
        <dbReference type="Pfam" id="PF13298"/>
    </source>
</evidence>
<dbReference type="EMBL" id="LAZR01025100">
    <property type="protein sequence ID" value="KKL72994.1"/>
    <property type="molecule type" value="Genomic_DNA"/>
</dbReference>
<reference evidence="3" key="1">
    <citation type="journal article" date="2015" name="Nature">
        <title>Complex archaea that bridge the gap between prokaryotes and eukaryotes.</title>
        <authorList>
            <person name="Spang A."/>
            <person name="Saw J.H."/>
            <person name="Jorgensen S.L."/>
            <person name="Zaremba-Niedzwiedzka K."/>
            <person name="Martijn J."/>
            <person name="Lind A.E."/>
            <person name="van Eijk R."/>
            <person name="Schleper C."/>
            <person name="Guy L."/>
            <person name="Ettema T.J."/>
        </authorList>
    </citation>
    <scope>NUCLEOTIDE SEQUENCE</scope>
</reference>
<evidence type="ECO:0000313" key="3">
    <source>
        <dbReference type="EMBL" id="KKL72994.1"/>
    </source>
</evidence>
<evidence type="ECO:0000256" key="1">
    <source>
        <dbReference type="SAM" id="MobiDB-lite"/>
    </source>
</evidence>
<dbReference type="Pfam" id="PF13298">
    <property type="entry name" value="LigD_N"/>
    <property type="match status" value="1"/>
</dbReference>
<sequence length="170" mass="19962">MSSLQKYKKKRDFSKTPEPKIQKSEAKTQKYIFVIQEHFSKRKHFDFRIQILSSLRSWAVPKGIPKNTKDKRLAILTENHPLEYAKFEGVIPKGEYGAGRVKIYDRGTFENIKKDKEGKIVAISKCFKNGQIEIFLHGKKINAAYALVRFRDDKTWLLIKMKKRKNDKKS</sequence>
<dbReference type="PANTHER" id="PTHR39465">
    <property type="entry name" value="DNA LIGASE D, 3'-PHOSPHOESTERASE DOMAIN"/>
    <property type="match status" value="1"/>
</dbReference>
<feature type="compositionally biased region" description="Basic residues" evidence="1">
    <location>
        <begin position="1"/>
        <end position="12"/>
    </location>
</feature>
<accession>A0A0F9EG96</accession>
<dbReference type="PANTHER" id="PTHR39465:SF1">
    <property type="entry name" value="DNA LIGASE D 3'-PHOSPHOESTERASE DOMAIN-CONTAINING PROTEIN"/>
    <property type="match status" value="1"/>
</dbReference>
<gene>
    <name evidence="3" type="ORF">LCGC14_2079350</name>
</gene>
<comment type="caution">
    <text evidence="3">The sequence shown here is derived from an EMBL/GenBank/DDBJ whole genome shotgun (WGS) entry which is preliminary data.</text>
</comment>
<dbReference type="NCBIfam" id="TIGR02777">
    <property type="entry name" value="LigD_PE_dom"/>
    <property type="match status" value="1"/>
</dbReference>
<dbReference type="InterPro" id="IPR014144">
    <property type="entry name" value="LigD_PE_domain"/>
</dbReference>
<proteinExistence type="predicted"/>
<feature type="compositionally biased region" description="Basic and acidic residues" evidence="1">
    <location>
        <begin position="13"/>
        <end position="22"/>
    </location>
</feature>
<protein>
    <recommendedName>
        <fullName evidence="2">DNA ligase D 3'-phosphoesterase domain-containing protein</fullName>
    </recommendedName>
</protein>